<dbReference type="KEGG" id="ccp:CHC_T00006406001"/>
<dbReference type="AlphaFoldDB" id="R7QLF3"/>
<feature type="compositionally biased region" description="Basic residues" evidence="1">
    <location>
        <begin position="395"/>
        <end position="404"/>
    </location>
</feature>
<dbReference type="InterPro" id="IPR028364">
    <property type="entry name" value="Ribosomal_uL1/biogenesis"/>
</dbReference>
<feature type="compositionally biased region" description="Basic residues" evidence="1">
    <location>
        <begin position="353"/>
        <end position="366"/>
    </location>
</feature>
<organism evidence="2 3">
    <name type="scientific">Chondrus crispus</name>
    <name type="common">Carrageen Irish moss</name>
    <name type="synonym">Polymorpha crispa</name>
    <dbReference type="NCBI Taxonomy" id="2769"/>
    <lineage>
        <taxon>Eukaryota</taxon>
        <taxon>Rhodophyta</taxon>
        <taxon>Florideophyceae</taxon>
        <taxon>Rhodymeniophycidae</taxon>
        <taxon>Gigartinales</taxon>
        <taxon>Gigartinaceae</taxon>
        <taxon>Chondrus</taxon>
    </lineage>
</organism>
<feature type="region of interest" description="Disordered" evidence="1">
    <location>
        <begin position="152"/>
        <end position="509"/>
    </location>
</feature>
<accession>R7QLF3</accession>
<name>R7QLF3_CHOCR</name>
<evidence type="ECO:0000256" key="1">
    <source>
        <dbReference type="SAM" id="MobiDB-lite"/>
    </source>
</evidence>
<proteinExistence type="predicted"/>
<feature type="compositionally biased region" description="Low complexity" evidence="1">
    <location>
        <begin position="423"/>
        <end position="440"/>
    </location>
</feature>
<protein>
    <recommendedName>
        <fullName evidence="4">Ribosomal protein L1</fullName>
    </recommendedName>
</protein>
<dbReference type="Proteomes" id="UP000012073">
    <property type="component" value="Unassembled WGS sequence"/>
</dbReference>
<evidence type="ECO:0000313" key="2">
    <source>
        <dbReference type="EMBL" id="CDF38593.1"/>
    </source>
</evidence>
<dbReference type="SUPFAM" id="SSF56808">
    <property type="entry name" value="Ribosomal protein L1"/>
    <property type="match status" value="1"/>
</dbReference>
<feature type="compositionally biased region" description="Basic and acidic residues" evidence="1">
    <location>
        <begin position="181"/>
        <end position="194"/>
    </location>
</feature>
<dbReference type="RefSeq" id="XP_005718498.1">
    <property type="nucleotide sequence ID" value="XM_005718441.1"/>
</dbReference>
<dbReference type="EMBL" id="HG001949">
    <property type="protein sequence ID" value="CDF38593.1"/>
    <property type="molecule type" value="Genomic_DNA"/>
</dbReference>
<dbReference type="OMA" id="NVWLVVN"/>
<dbReference type="STRING" id="2769.R7QLF3"/>
<evidence type="ECO:0008006" key="4">
    <source>
        <dbReference type="Google" id="ProtNLM"/>
    </source>
</evidence>
<feature type="compositionally biased region" description="Basic and acidic residues" evidence="1">
    <location>
        <begin position="235"/>
        <end position="257"/>
    </location>
</feature>
<dbReference type="GeneID" id="17326217"/>
<gene>
    <name evidence="2" type="ORF">CHC_T00006406001</name>
</gene>
<feature type="compositionally biased region" description="Basic and acidic residues" evidence="1">
    <location>
        <begin position="405"/>
        <end position="422"/>
    </location>
</feature>
<dbReference type="Pfam" id="PF00687">
    <property type="entry name" value="Ribosomal_L1"/>
    <property type="match status" value="1"/>
</dbReference>
<feature type="compositionally biased region" description="Basic and acidic residues" evidence="1">
    <location>
        <begin position="283"/>
        <end position="294"/>
    </location>
</feature>
<reference evidence="3" key="1">
    <citation type="journal article" date="2013" name="Proc. Natl. Acad. Sci. U.S.A.">
        <title>Genome structure and metabolic features in the red seaweed Chondrus crispus shed light on evolution of the Archaeplastida.</title>
        <authorList>
            <person name="Collen J."/>
            <person name="Porcel B."/>
            <person name="Carre W."/>
            <person name="Ball S.G."/>
            <person name="Chaparro C."/>
            <person name="Tonon T."/>
            <person name="Barbeyron T."/>
            <person name="Michel G."/>
            <person name="Noel B."/>
            <person name="Valentin K."/>
            <person name="Elias M."/>
            <person name="Artiguenave F."/>
            <person name="Arun A."/>
            <person name="Aury J.M."/>
            <person name="Barbosa-Neto J.F."/>
            <person name="Bothwell J.H."/>
            <person name="Bouget F.Y."/>
            <person name="Brillet L."/>
            <person name="Cabello-Hurtado F."/>
            <person name="Capella-Gutierrez S."/>
            <person name="Charrier B."/>
            <person name="Cladiere L."/>
            <person name="Cock J.M."/>
            <person name="Coelho S.M."/>
            <person name="Colleoni C."/>
            <person name="Czjzek M."/>
            <person name="Da Silva C."/>
            <person name="Delage L."/>
            <person name="Denoeud F."/>
            <person name="Deschamps P."/>
            <person name="Dittami S.M."/>
            <person name="Gabaldon T."/>
            <person name="Gachon C.M."/>
            <person name="Groisillier A."/>
            <person name="Herve C."/>
            <person name="Jabbari K."/>
            <person name="Katinka M."/>
            <person name="Kloareg B."/>
            <person name="Kowalczyk N."/>
            <person name="Labadie K."/>
            <person name="Leblanc C."/>
            <person name="Lopez P.J."/>
            <person name="McLachlan D.H."/>
            <person name="Meslet-Cladiere L."/>
            <person name="Moustafa A."/>
            <person name="Nehr Z."/>
            <person name="Nyvall Collen P."/>
            <person name="Panaud O."/>
            <person name="Partensky F."/>
            <person name="Poulain J."/>
            <person name="Rensing S.A."/>
            <person name="Rousvoal S."/>
            <person name="Samson G."/>
            <person name="Symeonidi A."/>
            <person name="Weissenbach J."/>
            <person name="Zambounis A."/>
            <person name="Wincker P."/>
            <person name="Boyen C."/>
        </authorList>
    </citation>
    <scope>NUCLEOTIDE SEQUENCE [LARGE SCALE GENOMIC DNA]</scope>
    <source>
        <strain evidence="3">cv. Stackhouse</strain>
    </source>
</reference>
<sequence>MGTHRLRKEYGTHEGRRELAKQYDLFLVDNRVSPMMPKLLGNTFLQARKMPLQVDIRSGNLNGISKALRSTAFTLRQGTSSTLRVGKIDLTLDQNVENVHMAVDGVVKRLPGGWDDVQSLIIKTNKSPALPIFSALPTMSKSLLRYEMKSANKSGDSTKAREKDHMEQITGDPVVATAKDSSMDAESKPGEVPEGKAPSLPSTQETASGTKKSKKKAPRKGTKRAGKRSASENSNNKDEVNGDVAVHKETGNEKTGDYDSPGENIRTTENEEEVEQPIVQTEASKKSQKMDKRVEKKAKSKDVSREVHSALGNETESKVQRKSARRSNKSPAKKNANDEGVLVEKQANIPVTKKGKASKGMTKRKKDSSDPSNEADATVDSDAATKPSETEKRPASARRVKRGQSKLDESSAKAARRSEVKTADATPIATRRTRPRSASSNETPVERTKSVRKTKLTAADEESQTLPIRRSARKRAPPTEVYDMDSKAAPRSPKQTPSRSIRKVRKAKK</sequence>
<dbReference type="Gene3D" id="3.40.50.790">
    <property type="match status" value="1"/>
</dbReference>
<dbReference type="InterPro" id="IPR023674">
    <property type="entry name" value="Ribosomal_uL1-like"/>
</dbReference>
<dbReference type="OrthoDB" id="10251727at2759"/>
<feature type="compositionally biased region" description="Basic and acidic residues" evidence="1">
    <location>
        <begin position="152"/>
        <end position="167"/>
    </location>
</feature>
<dbReference type="CDD" id="cd00403">
    <property type="entry name" value="Ribosomal_L1"/>
    <property type="match status" value="1"/>
</dbReference>
<evidence type="ECO:0000313" key="3">
    <source>
        <dbReference type="Proteomes" id="UP000012073"/>
    </source>
</evidence>
<feature type="compositionally biased region" description="Basic residues" evidence="1">
    <location>
        <begin position="320"/>
        <end position="332"/>
    </location>
</feature>
<dbReference type="InterPro" id="IPR016095">
    <property type="entry name" value="Ribosomal_uL1_3-a/b-sand"/>
</dbReference>
<keyword evidence="3" id="KW-1185">Reference proteome</keyword>
<feature type="compositionally biased region" description="Basic residues" evidence="1">
    <location>
        <begin position="211"/>
        <end position="227"/>
    </location>
</feature>
<dbReference type="Gramene" id="CDF38593">
    <property type="protein sequence ID" value="CDF38593"/>
    <property type="gene ID" value="CHC_T00006406001"/>
</dbReference>
<feature type="compositionally biased region" description="Basic residues" evidence="1">
    <location>
        <begin position="500"/>
        <end position="509"/>
    </location>
</feature>